<feature type="short sequence motif" description="DGA/G" evidence="4">
    <location>
        <begin position="168"/>
        <end position="170"/>
    </location>
</feature>
<feature type="active site" description="Nucleophile" evidence="4">
    <location>
        <position position="56"/>
    </location>
</feature>
<gene>
    <name evidence="6" type="ORF">H9777_00410</name>
</gene>
<dbReference type="InterPro" id="IPR016035">
    <property type="entry name" value="Acyl_Trfase/lysoPLipase"/>
</dbReference>
<dbReference type="EMBL" id="JAHLFW010000004">
    <property type="protein sequence ID" value="MBU3836800.1"/>
    <property type="molecule type" value="Genomic_DNA"/>
</dbReference>
<sequence>MENQIIKQNKKDITKVLPYNIGLALSGGGAKGFAHLGALQALEENSIKPDIISGTSAGAIVGAFYSCGFKPKEILELFMEHDVKDFISFTLPKEAFLKYDGFRKFLEGRLTAKTFEELKIPFCAVAADFDMGVCKVFTEGELVPRVMASCTIPIVFKPIIIDGVRYVDGGLFKNFPVSPIRDVCRKVIGVNVCPKLVEEYDDNILHVAVRSYQFMFKQNAVEDSKLCDLLLEVDSIDEYNIFDMKNAYKIYDQGYEQMTELLESVRDRNGKISDKLNLLT</sequence>
<keyword evidence="3 4" id="KW-0443">Lipid metabolism</keyword>
<keyword evidence="1 4" id="KW-0378">Hydrolase</keyword>
<dbReference type="GO" id="GO:0016787">
    <property type="term" value="F:hydrolase activity"/>
    <property type="evidence" value="ECO:0007669"/>
    <property type="project" value="UniProtKB-UniRule"/>
</dbReference>
<accession>A0A948T995</accession>
<evidence type="ECO:0000313" key="7">
    <source>
        <dbReference type="Proteomes" id="UP000783796"/>
    </source>
</evidence>
<evidence type="ECO:0000259" key="5">
    <source>
        <dbReference type="PROSITE" id="PS51635"/>
    </source>
</evidence>
<evidence type="ECO:0000256" key="3">
    <source>
        <dbReference type="ARBA" id="ARBA00023098"/>
    </source>
</evidence>
<dbReference type="InterPro" id="IPR050301">
    <property type="entry name" value="NTE"/>
</dbReference>
<reference evidence="6" key="2">
    <citation type="submission" date="2021-04" db="EMBL/GenBank/DDBJ databases">
        <authorList>
            <person name="Gilroy R."/>
        </authorList>
    </citation>
    <scope>NUCLEOTIDE SEQUENCE</scope>
    <source>
        <strain evidence="6">G4-2901</strain>
    </source>
</reference>
<keyword evidence="2 4" id="KW-0442">Lipid degradation</keyword>
<protein>
    <submittedName>
        <fullName evidence="6">Patatin-like phospholipase family protein</fullName>
    </submittedName>
</protein>
<reference evidence="6" key="1">
    <citation type="journal article" date="2021" name="PeerJ">
        <title>Extensive microbial diversity within the chicken gut microbiome revealed by metagenomics and culture.</title>
        <authorList>
            <person name="Gilroy R."/>
            <person name="Ravi A."/>
            <person name="Getino M."/>
            <person name="Pursley I."/>
            <person name="Horton D.L."/>
            <person name="Alikhan N.F."/>
            <person name="Baker D."/>
            <person name="Gharbi K."/>
            <person name="Hall N."/>
            <person name="Watson M."/>
            <person name="Adriaenssens E.M."/>
            <person name="Foster-Nyarko E."/>
            <person name="Jarju S."/>
            <person name="Secka A."/>
            <person name="Antonio M."/>
            <person name="Oren A."/>
            <person name="Chaudhuri R.R."/>
            <person name="La Ragione R."/>
            <person name="Hildebrand F."/>
            <person name="Pallen M.J."/>
        </authorList>
    </citation>
    <scope>NUCLEOTIDE SEQUENCE</scope>
    <source>
        <strain evidence="6">G4-2901</strain>
    </source>
</reference>
<dbReference type="CDD" id="cd07205">
    <property type="entry name" value="Pat_PNPLA6_PNPLA7_NTE1_like"/>
    <property type="match status" value="1"/>
</dbReference>
<evidence type="ECO:0000256" key="1">
    <source>
        <dbReference type="ARBA" id="ARBA00022801"/>
    </source>
</evidence>
<evidence type="ECO:0000256" key="2">
    <source>
        <dbReference type="ARBA" id="ARBA00022963"/>
    </source>
</evidence>
<name>A0A948T995_9BACT</name>
<feature type="short sequence motif" description="GXSXG" evidence="4">
    <location>
        <begin position="54"/>
        <end position="58"/>
    </location>
</feature>
<proteinExistence type="predicted"/>
<feature type="short sequence motif" description="GXGXXG" evidence="4">
    <location>
        <begin position="27"/>
        <end position="32"/>
    </location>
</feature>
<dbReference type="GO" id="GO:0016042">
    <property type="term" value="P:lipid catabolic process"/>
    <property type="evidence" value="ECO:0007669"/>
    <property type="project" value="UniProtKB-UniRule"/>
</dbReference>
<organism evidence="6 7">
    <name type="scientific">Candidatus Phocaeicola faecigallinarum</name>
    <dbReference type="NCBI Taxonomy" id="2838732"/>
    <lineage>
        <taxon>Bacteria</taxon>
        <taxon>Pseudomonadati</taxon>
        <taxon>Bacteroidota</taxon>
        <taxon>Bacteroidia</taxon>
        <taxon>Bacteroidales</taxon>
        <taxon>Bacteroidaceae</taxon>
        <taxon>Phocaeicola</taxon>
    </lineage>
</organism>
<dbReference type="InterPro" id="IPR002641">
    <property type="entry name" value="PNPLA_dom"/>
</dbReference>
<comment type="caution">
    <text evidence="6">The sequence shown here is derived from an EMBL/GenBank/DDBJ whole genome shotgun (WGS) entry which is preliminary data.</text>
</comment>
<dbReference type="AlphaFoldDB" id="A0A948T995"/>
<feature type="active site" description="Proton acceptor" evidence="4">
    <location>
        <position position="168"/>
    </location>
</feature>
<evidence type="ECO:0000313" key="6">
    <source>
        <dbReference type="EMBL" id="MBU3836800.1"/>
    </source>
</evidence>
<dbReference type="PROSITE" id="PS51635">
    <property type="entry name" value="PNPLA"/>
    <property type="match status" value="1"/>
</dbReference>
<dbReference type="PANTHER" id="PTHR14226:SF78">
    <property type="entry name" value="SLR0060 PROTEIN"/>
    <property type="match status" value="1"/>
</dbReference>
<evidence type="ECO:0000256" key="4">
    <source>
        <dbReference type="PROSITE-ProRule" id="PRU01161"/>
    </source>
</evidence>
<dbReference type="Gene3D" id="3.40.1090.10">
    <property type="entry name" value="Cytosolic phospholipase A2 catalytic domain"/>
    <property type="match status" value="2"/>
</dbReference>
<dbReference type="Pfam" id="PF01734">
    <property type="entry name" value="Patatin"/>
    <property type="match status" value="1"/>
</dbReference>
<dbReference type="PANTHER" id="PTHR14226">
    <property type="entry name" value="NEUROPATHY TARGET ESTERASE/SWISS CHEESE D.MELANOGASTER"/>
    <property type="match status" value="1"/>
</dbReference>
<feature type="domain" description="PNPLA" evidence="5">
    <location>
        <begin position="23"/>
        <end position="181"/>
    </location>
</feature>
<dbReference type="SUPFAM" id="SSF52151">
    <property type="entry name" value="FabD/lysophospholipase-like"/>
    <property type="match status" value="1"/>
</dbReference>
<dbReference type="Proteomes" id="UP000783796">
    <property type="component" value="Unassembled WGS sequence"/>
</dbReference>